<evidence type="ECO:0000256" key="1">
    <source>
        <dbReference type="RuleBase" id="RU000383"/>
    </source>
</evidence>
<gene>
    <name evidence="3" type="ORF">SOCG_02619</name>
</gene>
<dbReference type="GO" id="GO:0045944">
    <property type="term" value="P:positive regulation of transcription by RNA polymerase II"/>
    <property type="evidence" value="ECO:0007669"/>
    <property type="project" value="EnsemblFungi"/>
</dbReference>
<dbReference type="SMART" id="SM00385">
    <property type="entry name" value="CYCLIN"/>
    <property type="match status" value="2"/>
</dbReference>
<dbReference type="GO" id="GO:0070692">
    <property type="term" value="C:CTDK-1 complex"/>
    <property type="evidence" value="ECO:0007669"/>
    <property type="project" value="EnsemblFungi"/>
</dbReference>
<dbReference type="AlphaFoldDB" id="S9Q698"/>
<protein>
    <submittedName>
        <fullName evidence="3">Cyclin Ctk2</fullName>
    </submittedName>
</protein>
<proteinExistence type="inferred from homology"/>
<keyword evidence="4" id="KW-1185">Reference proteome</keyword>
<dbReference type="InterPro" id="IPR006671">
    <property type="entry name" value="Cyclin_N"/>
</dbReference>
<dbReference type="SUPFAM" id="SSF47954">
    <property type="entry name" value="Cyclin-like"/>
    <property type="match status" value="2"/>
</dbReference>
<dbReference type="Pfam" id="PF00134">
    <property type="entry name" value="Cyclin_N"/>
    <property type="match status" value="1"/>
</dbReference>
<dbReference type="HOGENOM" id="CLU_829385_0_0_1"/>
<dbReference type="GeneID" id="25031595"/>
<dbReference type="InterPro" id="IPR043198">
    <property type="entry name" value="Cyclin/Ssn8"/>
</dbReference>
<dbReference type="eggNOG" id="KOG0834">
    <property type="taxonomic scope" value="Eukaryota"/>
</dbReference>
<feature type="domain" description="Cyclin-like" evidence="2">
    <location>
        <begin position="153"/>
        <end position="236"/>
    </location>
</feature>
<dbReference type="CDD" id="cd20546">
    <property type="entry name" value="CYCLIN_SpCG1C_ScCTK2-like_rpt2"/>
    <property type="match status" value="1"/>
</dbReference>
<name>S9Q698_SCHOY</name>
<dbReference type="VEuPathDB" id="FungiDB:SOCG_02619"/>
<dbReference type="PANTHER" id="PTHR10026">
    <property type="entry name" value="CYCLIN"/>
    <property type="match status" value="1"/>
</dbReference>
<keyword evidence="1" id="KW-0195">Cyclin</keyword>
<reference evidence="3 4" key="1">
    <citation type="journal article" date="2011" name="Science">
        <title>Comparative functional genomics of the fission yeasts.</title>
        <authorList>
            <person name="Rhind N."/>
            <person name="Chen Z."/>
            <person name="Yassour M."/>
            <person name="Thompson D.A."/>
            <person name="Haas B.J."/>
            <person name="Habib N."/>
            <person name="Wapinski I."/>
            <person name="Roy S."/>
            <person name="Lin M.F."/>
            <person name="Heiman D.I."/>
            <person name="Young S.K."/>
            <person name="Furuya K."/>
            <person name="Guo Y."/>
            <person name="Pidoux A."/>
            <person name="Chen H.M."/>
            <person name="Robbertse B."/>
            <person name="Goldberg J.M."/>
            <person name="Aoki K."/>
            <person name="Bayne E.H."/>
            <person name="Berlin A.M."/>
            <person name="Desjardins C.A."/>
            <person name="Dobbs E."/>
            <person name="Dukaj L."/>
            <person name="Fan L."/>
            <person name="FitzGerald M.G."/>
            <person name="French C."/>
            <person name="Gujja S."/>
            <person name="Hansen K."/>
            <person name="Keifenheim D."/>
            <person name="Levin J.Z."/>
            <person name="Mosher R.A."/>
            <person name="Mueller C.A."/>
            <person name="Pfiffner J."/>
            <person name="Priest M."/>
            <person name="Russ C."/>
            <person name="Smialowska A."/>
            <person name="Swoboda P."/>
            <person name="Sykes S.M."/>
            <person name="Vaughn M."/>
            <person name="Vengrova S."/>
            <person name="Yoder R."/>
            <person name="Zeng Q."/>
            <person name="Allshire R."/>
            <person name="Baulcombe D."/>
            <person name="Birren B.W."/>
            <person name="Brown W."/>
            <person name="Ekwall K."/>
            <person name="Kellis M."/>
            <person name="Leatherwood J."/>
            <person name="Levin H."/>
            <person name="Margalit H."/>
            <person name="Martienssen R."/>
            <person name="Nieduszynski C.A."/>
            <person name="Spatafora J.W."/>
            <person name="Friedman N."/>
            <person name="Dalgaard J.Z."/>
            <person name="Baumann P."/>
            <person name="Niki H."/>
            <person name="Regev A."/>
            <person name="Nusbaum C."/>
        </authorList>
    </citation>
    <scope>NUCLEOTIDE SEQUENCE [LARGE SCALE GENOMIC DNA]</scope>
    <source>
        <strain evidence="4">yFS286</strain>
    </source>
</reference>
<dbReference type="OrthoDB" id="4951845at2759"/>
<evidence type="ECO:0000259" key="2">
    <source>
        <dbReference type="SMART" id="SM00385"/>
    </source>
</evidence>
<dbReference type="RefSeq" id="XP_013016565.1">
    <property type="nucleotide sequence ID" value="XM_013161111.1"/>
</dbReference>
<comment type="similarity">
    <text evidence="1">Belongs to the cyclin family.</text>
</comment>
<dbReference type="InterPro" id="IPR013763">
    <property type="entry name" value="Cyclin-like_dom"/>
</dbReference>
<organism evidence="3 4">
    <name type="scientific">Schizosaccharomyces octosporus (strain yFS286)</name>
    <name type="common">Fission yeast</name>
    <name type="synonym">Octosporomyces octosporus</name>
    <dbReference type="NCBI Taxonomy" id="483514"/>
    <lineage>
        <taxon>Eukaryota</taxon>
        <taxon>Fungi</taxon>
        <taxon>Dikarya</taxon>
        <taxon>Ascomycota</taxon>
        <taxon>Taphrinomycotina</taxon>
        <taxon>Schizosaccharomycetes</taxon>
        <taxon>Schizosaccharomycetales</taxon>
        <taxon>Schizosaccharomycetaceae</taxon>
        <taxon>Schizosaccharomyces</taxon>
    </lineage>
</organism>
<feature type="domain" description="Cyclin-like" evidence="2">
    <location>
        <begin position="42"/>
        <end position="140"/>
    </location>
</feature>
<accession>S9Q698</accession>
<dbReference type="OMA" id="GITWIDN"/>
<sequence length="332" mass="37965">MSEEKHVLSIRLSRPFYSENEITRIMQSRDPKENGLKMQAFHWISEMSRSLKFPVRTSGLAMLLISRIQLFYSLAELPLIECATACLFVACKVEDTAKKLREVLLIHFQHKHPGLDADSHTQIIDEVKRKVLGLERMILELLCFDFRVRHPHTYVIKFAKSLNFTSSTAVVAWNICTDAYRTFAPLKYPVSVIAIAALSITCKLQKLSQPIIPRNFCAPTLLTEGAIADLLDLYMHFQPYTVLGQMYPTDLLLGLCVDFQRAQRNSSRPPKVTKVDVNIPSIADLYTQSNAQLSSSKQGCTRFLLDCDRNYFEREYKIRVTQDGLPENAKTR</sequence>
<evidence type="ECO:0000313" key="3">
    <source>
        <dbReference type="EMBL" id="EPX75143.1"/>
    </source>
</evidence>
<dbReference type="EMBL" id="KE503206">
    <property type="protein sequence ID" value="EPX75143.1"/>
    <property type="molecule type" value="Genomic_DNA"/>
</dbReference>
<evidence type="ECO:0000313" key="4">
    <source>
        <dbReference type="Proteomes" id="UP000016088"/>
    </source>
</evidence>
<dbReference type="Proteomes" id="UP000016088">
    <property type="component" value="Unassembled WGS sequence"/>
</dbReference>
<dbReference type="Gene3D" id="1.10.472.10">
    <property type="entry name" value="Cyclin-like"/>
    <property type="match status" value="2"/>
</dbReference>
<dbReference type="GO" id="GO:0061575">
    <property type="term" value="F:cyclin-dependent protein serine/threonine kinase activator activity"/>
    <property type="evidence" value="ECO:0007669"/>
    <property type="project" value="EnsemblFungi"/>
</dbReference>
<dbReference type="InterPro" id="IPR036915">
    <property type="entry name" value="Cyclin-like_sf"/>
</dbReference>